<evidence type="ECO:0000313" key="1">
    <source>
        <dbReference type="EMBL" id="DAF95567.1"/>
    </source>
</evidence>
<reference evidence="1" key="1">
    <citation type="journal article" date="2021" name="Proc. Natl. Acad. Sci. U.S.A.">
        <title>A Catalog of Tens of Thousands of Viruses from Human Metagenomes Reveals Hidden Associations with Chronic Diseases.</title>
        <authorList>
            <person name="Tisza M.J."/>
            <person name="Buck C.B."/>
        </authorList>
    </citation>
    <scope>NUCLEOTIDE SEQUENCE</scope>
    <source>
        <strain evidence="1">CtCo31</strain>
    </source>
</reference>
<protein>
    <submittedName>
        <fullName evidence="1">Uncharacterized protein</fullName>
    </submittedName>
</protein>
<proteinExistence type="predicted"/>
<name>A0A8S5UM68_9CAUD</name>
<dbReference type="EMBL" id="BK016109">
    <property type="protein sequence ID" value="DAF95567.1"/>
    <property type="molecule type" value="Genomic_DNA"/>
</dbReference>
<organism evidence="1">
    <name type="scientific">Myoviridae sp. ctCo31</name>
    <dbReference type="NCBI Taxonomy" id="2825053"/>
    <lineage>
        <taxon>Viruses</taxon>
        <taxon>Duplodnaviria</taxon>
        <taxon>Heunggongvirae</taxon>
        <taxon>Uroviricota</taxon>
        <taxon>Caudoviricetes</taxon>
    </lineage>
</organism>
<sequence length="60" mass="7292">MAKRYIVFCSHFLKIEPQIMLFSFLLVRHKLHQLTTHSFLVKLFQHLIQYHHQLAFVKAN</sequence>
<accession>A0A8S5UM68</accession>